<keyword evidence="5" id="KW-0418">Kinase</keyword>
<dbReference type="GO" id="GO:0004674">
    <property type="term" value="F:protein serine/threonine kinase activity"/>
    <property type="evidence" value="ECO:0007669"/>
    <property type="project" value="UniProtKB-KW"/>
</dbReference>
<evidence type="ECO:0000313" key="14">
    <source>
        <dbReference type="Proteomes" id="UP001208131"/>
    </source>
</evidence>
<protein>
    <recommendedName>
        <fullName evidence="1">non-specific serine/threonine protein kinase</fullName>
        <ecNumber evidence="1">2.7.11.1</ecNumber>
    </recommendedName>
</protein>
<keyword evidence="6" id="KW-0067">ATP-binding</keyword>
<dbReference type="GO" id="GO:0007165">
    <property type="term" value="P:signal transduction"/>
    <property type="evidence" value="ECO:0007669"/>
    <property type="project" value="TreeGrafter"/>
</dbReference>
<comment type="catalytic activity">
    <reaction evidence="7">
        <text>L-threonyl-[protein] + ATP = O-phospho-L-threonyl-[protein] + ADP + H(+)</text>
        <dbReference type="Rhea" id="RHEA:46608"/>
        <dbReference type="Rhea" id="RHEA-COMP:11060"/>
        <dbReference type="Rhea" id="RHEA-COMP:11605"/>
        <dbReference type="ChEBI" id="CHEBI:15378"/>
        <dbReference type="ChEBI" id="CHEBI:30013"/>
        <dbReference type="ChEBI" id="CHEBI:30616"/>
        <dbReference type="ChEBI" id="CHEBI:61977"/>
        <dbReference type="ChEBI" id="CHEBI:456216"/>
        <dbReference type="EC" id="2.7.11.1"/>
    </reaction>
</comment>
<dbReference type="PANTHER" id="PTHR43895:SF32">
    <property type="entry name" value="SERINE_THREONINE-PROTEIN KINASE CHK1"/>
    <property type="match status" value="1"/>
</dbReference>
<evidence type="ECO:0000256" key="2">
    <source>
        <dbReference type="ARBA" id="ARBA00022527"/>
    </source>
</evidence>
<comment type="caution">
    <text evidence="13">The sequence shown here is derived from an EMBL/GenBank/DDBJ whole genome shotgun (WGS) entry which is preliminary data.</text>
</comment>
<dbReference type="Pfam" id="PF00069">
    <property type="entry name" value="Pkinase"/>
    <property type="match status" value="1"/>
</dbReference>
<dbReference type="PANTHER" id="PTHR43895">
    <property type="entry name" value="CALCIUM/CALMODULIN-DEPENDENT PROTEIN KINASE KINASE-RELATED"/>
    <property type="match status" value="1"/>
</dbReference>
<keyword evidence="14" id="KW-1185">Reference proteome</keyword>
<dbReference type="SMART" id="SM00740">
    <property type="entry name" value="PASTA"/>
    <property type="match status" value="2"/>
</dbReference>
<evidence type="ECO:0000259" key="12">
    <source>
        <dbReference type="PROSITE" id="PS51178"/>
    </source>
</evidence>
<feature type="compositionally biased region" description="Polar residues" evidence="9">
    <location>
        <begin position="589"/>
        <end position="599"/>
    </location>
</feature>
<dbReference type="InterPro" id="IPR005543">
    <property type="entry name" value="PASTA_dom"/>
</dbReference>
<dbReference type="Proteomes" id="UP001208131">
    <property type="component" value="Unassembled WGS sequence"/>
</dbReference>
<evidence type="ECO:0000256" key="5">
    <source>
        <dbReference type="ARBA" id="ARBA00022777"/>
    </source>
</evidence>
<evidence type="ECO:0000256" key="7">
    <source>
        <dbReference type="ARBA" id="ARBA00047899"/>
    </source>
</evidence>
<evidence type="ECO:0000256" key="3">
    <source>
        <dbReference type="ARBA" id="ARBA00022679"/>
    </source>
</evidence>
<evidence type="ECO:0000256" key="8">
    <source>
        <dbReference type="ARBA" id="ARBA00048679"/>
    </source>
</evidence>
<feature type="compositionally biased region" description="Polar residues" evidence="9">
    <location>
        <begin position="341"/>
        <end position="351"/>
    </location>
</feature>
<evidence type="ECO:0000256" key="9">
    <source>
        <dbReference type="SAM" id="MobiDB-lite"/>
    </source>
</evidence>
<comment type="catalytic activity">
    <reaction evidence="8">
        <text>L-seryl-[protein] + ATP = O-phospho-L-seryl-[protein] + ADP + H(+)</text>
        <dbReference type="Rhea" id="RHEA:17989"/>
        <dbReference type="Rhea" id="RHEA-COMP:9863"/>
        <dbReference type="Rhea" id="RHEA-COMP:11604"/>
        <dbReference type="ChEBI" id="CHEBI:15378"/>
        <dbReference type="ChEBI" id="CHEBI:29999"/>
        <dbReference type="ChEBI" id="CHEBI:30616"/>
        <dbReference type="ChEBI" id="CHEBI:83421"/>
        <dbReference type="ChEBI" id="CHEBI:456216"/>
        <dbReference type="EC" id="2.7.11.1"/>
    </reaction>
</comment>
<evidence type="ECO:0000256" key="10">
    <source>
        <dbReference type="SAM" id="Phobius"/>
    </source>
</evidence>
<dbReference type="PROSITE" id="PS51178">
    <property type="entry name" value="PASTA"/>
    <property type="match status" value="1"/>
</dbReference>
<dbReference type="Gene3D" id="3.30.10.20">
    <property type="match status" value="1"/>
</dbReference>
<keyword evidence="2" id="KW-0723">Serine/threonine-protein kinase</keyword>
<dbReference type="EMBL" id="JAOQJZ010000016">
    <property type="protein sequence ID" value="MCU6706783.1"/>
    <property type="molecule type" value="Genomic_DNA"/>
</dbReference>
<dbReference type="SMART" id="SM00220">
    <property type="entry name" value="S_TKc"/>
    <property type="match status" value="1"/>
</dbReference>
<feature type="domain" description="Protein kinase" evidence="11">
    <location>
        <begin position="47"/>
        <end position="316"/>
    </location>
</feature>
<reference evidence="13 14" key="1">
    <citation type="journal article" date="2021" name="ISME Commun">
        <title>Automated analysis of genomic sequences facilitates high-throughput and comprehensive description of bacteria.</title>
        <authorList>
            <person name="Hitch T.C.A."/>
        </authorList>
    </citation>
    <scope>NUCLEOTIDE SEQUENCE [LARGE SCALE GENOMIC DNA]</scope>
    <source>
        <strain evidence="13 14">Sanger_31</strain>
    </source>
</reference>
<feature type="region of interest" description="Disordered" evidence="9">
    <location>
        <begin position="579"/>
        <end position="608"/>
    </location>
</feature>
<dbReference type="InterPro" id="IPR011009">
    <property type="entry name" value="Kinase-like_dom_sf"/>
</dbReference>
<keyword evidence="4" id="KW-0547">Nucleotide-binding</keyword>
<dbReference type="SUPFAM" id="SSF56112">
    <property type="entry name" value="Protein kinase-like (PK-like)"/>
    <property type="match status" value="1"/>
</dbReference>
<proteinExistence type="predicted"/>
<evidence type="ECO:0000313" key="13">
    <source>
        <dbReference type="EMBL" id="MCU6706783.1"/>
    </source>
</evidence>
<organism evidence="13 14">
    <name type="scientific">Hominimerdicola aceti</name>
    <dbReference type="NCBI Taxonomy" id="2981726"/>
    <lineage>
        <taxon>Bacteria</taxon>
        <taxon>Bacillati</taxon>
        <taxon>Bacillota</taxon>
        <taxon>Clostridia</taxon>
        <taxon>Eubacteriales</taxon>
        <taxon>Oscillospiraceae</taxon>
        <taxon>Hominimerdicola</taxon>
    </lineage>
</organism>
<keyword evidence="3" id="KW-0808">Transferase</keyword>
<dbReference type="Pfam" id="PF03793">
    <property type="entry name" value="PASTA"/>
    <property type="match status" value="1"/>
</dbReference>
<dbReference type="PROSITE" id="PS50011">
    <property type="entry name" value="PROTEIN_KINASE_DOM"/>
    <property type="match status" value="1"/>
</dbReference>
<dbReference type="AlphaFoldDB" id="A0AAE3LIG3"/>
<keyword evidence="10" id="KW-0472">Membrane</keyword>
<gene>
    <name evidence="13" type="ORF">OCV57_12760</name>
</gene>
<dbReference type="GO" id="GO:0005524">
    <property type="term" value="F:ATP binding"/>
    <property type="evidence" value="ECO:0007669"/>
    <property type="project" value="UniProtKB-KW"/>
</dbReference>
<dbReference type="Gene3D" id="1.10.510.10">
    <property type="entry name" value="Transferase(Phosphotransferase) domain 1"/>
    <property type="match status" value="1"/>
</dbReference>
<name>A0AAE3LIG3_9FIRM</name>
<evidence type="ECO:0000256" key="6">
    <source>
        <dbReference type="ARBA" id="ARBA00022840"/>
    </source>
</evidence>
<keyword evidence="10" id="KW-0812">Transmembrane</keyword>
<evidence type="ECO:0000256" key="1">
    <source>
        <dbReference type="ARBA" id="ARBA00012513"/>
    </source>
</evidence>
<accession>A0AAE3LIG3</accession>
<dbReference type="EC" id="2.7.11.1" evidence="1"/>
<dbReference type="CDD" id="cd06577">
    <property type="entry name" value="PASTA_pknB"/>
    <property type="match status" value="2"/>
</dbReference>
<evidence type="ECO:0000256" key="4">
    <source>
        <dbReference type="ARBA" id="ARBA00022741"/>
    </source>
</evidence>
<feature type="transmembrane region" description="Helical" evidence="10">
    <location>
        <begin position="365"/>
        <end position="386"/>
    </location>
</feature>
<dbReference type="RefSeq" id="WP_081856057.1">
    <property type="nucleotide sequence ID" value="NZ_JAOQJZ010000016.1"/>
</dbReference>
<sequence length="608" mass="67477">MDPSTKLCMGCMNELGSDGRCHYCSYTDDIPHLQAYLAPRTVLDNRYIVGKMLSYNGEGASYICYDMVGKCKCVAREYMPDTLCERDSESQRLVVNPDCLAKYKTFMSEFADVNKVLSRMRNLQHIATAKDMFCENNTTYVILEYVEGVTLKKFLQSNTGFLTWEQVKKLFVPLFTTLSIIHNAGIIHRGISPENIIVTTDCELKLTGFCISSIRTSNTGLSPEFYSGYTAPEQYSSLEWQGTWTDVYALAAVLYRILTGCMPLDAYTRTKNDTMVEACRVNPRIPQHISRVLSRAMRVRGEERIQTVSELVTALFEQHTTHMEHPKGSTQTIPIQHVPRQRTQSRQMPQQTREEEKPKNKTATIIGWTVLVIVLLLSVFLLYELFSGPSDSNNDSSEDKVISSDDADGVDSEVFVYSTTVATPKVTDAESQSEYGYGAIMPNVVGLEYNTVVKQLGEDFTIKAEYYYSDVDDKDVVKEQSIPEGTDFDPSLKNELVLKVCAGPENVSVPDFSGLSKKAYLELLDSYNIKYKVVTDFSSSVSAGYVMATSVNVGNTVNVKNGDVLTVTVSAGLVTTTTTTTKATEPKPDTNTGSSSETTPAPAVVPAE</sequence>
<evidence type="ECO:0000259" key="11">
    <source>
        <dbReference type="PROSITE" id="PS50011"/>
    </source>
</evidence>
<keyword evidence="10" id="KW-1133">Transmembrane helix</keyword>
<feature type="domain" description="PASTA" evidence="12">
    <location>
        <begin position="503"/>
        <end position="571"/>
    </location>
</feature>
<dbReference type="InterPro" id="IPR000719">
    <property type="entry name" value="Prot_kinase_dom"/>
</dbReference>
<feature type="region of interest" description="Disordered" evidence="9">
    <location>
        <begin position="322"/>
        <end position="360"/>
    </location>
</feature>